<dbReference type="PANTHER" id="PTHR11439">
    <property type="entry name" value="GAG-POL-RELATED RETROTRANSPOSON"/>
    <property type="match status" value="1"/>
</dbReference>
<dbReference type="CDD" id="cd09272">
    <property type="entry name" value="RNase_HI_RT_Ty1"/>
    <property type="match status" value="1"/>
</dbReference>
<proteinExistence type="predicted"/>
<keyword evidence="3" id="KW-1185">Reference proteome</keyword>
<evidence type="ECO:0000256" key="1">
    <source>
        <dbReference type="SAM" id="MobiDB-lite"/>
    </source>
</evidence>
<evidence type="ECO:0000313" key="2">
    <source>
        <dbReference type="EMBL" id="GJT26199.1"/>
    </source>
</evidence>
<reference evidence="2" key="2">
    <citation type="submission" date="2022-01" db="EMBL/GenBank/DDBJ databases">
        <authorList>
            <person name="Yamashiro T."/>
            <person name="Shiraishi A."/>
            <person name="Satake H."/>
            <person name="Nakayama K."/>
        </authorList>
    </citation>
    <scope>NUCLEOTIDE SEQUENCE</scope>
</reference>
<gene>
    <name evidence="2" type="ORF">Tco_0906474</name>
</gene>
<dbReference type="Proteomes" id="UP001151760">
    <property type="component" value="Unassembled WGS sequence"/>
</dbReference>
<accession>A0ABQ5CMS3</accession>
<organism evidence="2 3">
    <name type="scientific">Tanacetum coccineum</name>
    <dbReference type="NCBI Taxonomy" id="301880"/>
    <lineage>
        <taxon>Eukaryota</taxon>
        <taxon>Viridiplantae</taxon>
        <taxon>Streptophyta</taxon>
        <taxon>Embryophyta</taxon>
        <taxon>Tracheophyta</taxon>
        <taxon>Spermatophyta</taxon>
        <taxon>Magnoliopsida</taxon>
        <taxon>eudicotyledons</taxon>
        <taxon>Gunneridae</taxon>
        <taxon>Pentapetalae</taxon>
        <taxon>asterids</taxon>
        <taxon>campanulids</taxon>
        <taxon>Asterales</taxon>
        <taxon>Asteraceae</taxon>
        <taxon>Asteroideae</taxon>
        <taxon>Anthemideae</taxon>
        <taxon>Anthemidinae</taxon>
        <taxon>Tanacetum</taxon>
    </lineage>
</organism>
<sequence length="340" mass="37931">MNPKRCRSTYFEATLKDSLRKIERNPGNKDGNRTGKKEESKAMVTVDGECVDWTTHSEDDENFAFMASNSSGSNTQGNARGEGNNFGTKFKASSTNSFSTARQKVNKQTVLTSTALKVNAVKPIVNDVRPANVFNKTHSPSSRPFKRTTVLRTNFSKQKVYTAKENPTKKSKKNGLIDSGCSSLCGWISLWVYKEGLGKRVLEHWKKRRFQMSSMGELTFFLPSKSNRNQMVNEIGALMYVTASRPDIMFAESVLFLGFQVTPKTSVSSFDLESYSDSDYAGSNLDRKSTTGGCSNFLVRRLITWQCKKQTKVATSTTEAEYLLSAKAAVGKIYDSQNQM</sequence>
<feature type="region of interest" description="Disordered" evidence="1">
    <location>
        <begin position="18"/>
        <end position="41"/>
    </location>
</feature>
<protein>
    <submittedName>
        <fullName evidence="2">Uncharacterized protein</fullName>
    </submittedName>
</protein>
<reference evidence="2" key="1">
    <citation type="journal article" date="2022" name="Int. J. Mol. Sci.">
        <title>Draft Genome of Tanacetum Coccineum: Genomic Comparison of Closely Related Tanacetum-Family Plants.</title>
        <authorList>
            <person name="Yamashiro T."/>
            <person name="Shiraishi A."/>
            <person name="Nakayama K."/>
            <person name="Satake H."/>
        </authorList>
    </citation>
    <scope>NUCLEOTIDE SEQUENCE</scope>
</reference>
<name>A0ABQ5CMS3_9ASTR</name>
<dbReference type="EMBL" id="BQNB010014272">
    <property type="protein sequence ID" value="GJT26199.1"/>
    <property type="molecule type" value="Genomic_DNA"/>
</dbReference>
<evidence type="ECO:0000313" key="3">
    <source>
        <dbReference type="Proteomes" id="UP001151760"/>
    </source>
</evidence>
<comment type="caution">
    <text evidence="2">The sequence shown here is derived from an EMBL/GenBank/DDBJ whole genome shotgun (WGS) entry which is preliminary data.</text>
</comment>
<dbReference type="PANTHER" id="PTHR11439:SF495">
    <property type="entry name" value="REVERSE TRANSCRIPTASE, RNA-DEPENDENT DNA POLYMERASE-RELATED"/>
    <property type="match status" value="1"/>
</dbReference>